<dbReference type="SUPFAM" id="SSF143243">
    <property type="entry name" value="Nqo5-like"/>
    <property type="match status" value="1"/>
</dbReference>
<dbReference type="Pfam" id="PF00329">
    <property type="entry name" value="Complex1_30kDa"/>
    <property type="match status" value="1"/>
</dbReference>
<dbReference type="RefSeq" id="WP_097188250.1">
    <property type="nucleotide sequence ID" value="NZ_OBQK01000006.1"/>
</dbReference>
<dbReference type="PANTHER" id="PTHR10884">
    <property type="entry name" value="NADH DEHYDROGENASE UBIQUINONE IRON-SULFUR PROTEIN 3"/>
    <property type="match status" value="1"/>
</dbReference>
<reference evidence="5" key="1">
    <citation type="submission" date="2017-08" db="EMBL/GenBank/DDBJ databases">
        <authorList>
            <person name="Varghese N."/>
            <person name="Submissions S."/>
        </authorList>
    </citation>
    <scope>NUCLEOTIDE SEQUENCE [LARGE SCALE GENOMIC DNA]</scope>
    <source>
        <strain evidence="5">USBA17B2</strain>
    </source>
</reference>
<evidence type="ECO:0000313" key="5">
    <source>
        <dbReference type="Proteomes" id="UP000219688"/>
    </source>
</evidence>
<name>A0A285VPA6_9MICO</name>
<dbReference type="GO" id="GO:0008137">
    <property type="term" value="F:NADH dehydrogenase (ubiquinone) activity"/>
    <property type="evidence" value="ECO:0007669"/>
    <property type="project" value="InterPro"/>
</dbReference>
<evidence type="ECO:0000256" key="2">
    <source>
        <dbReference type="SAM" id="MobiDB-lite"/>
    </source>
</evidence>
<evidence type="ECO:0000256" key="1">
    <source>
        <dbReference type="ARBA" id="ARBA00007569"/>
    </source>
</evidence>
<proteinExistence type="inferred from homology"/>
<sequence length="189" mass="20222">MSEVRVEERRVAPGEWSDAVRAARDEGYAFFDWLAAVDETDRTAAEEGAPGPGLDVVCHLIDVSRASRGGGLRRVLLVTRVPDGGEVASVTPVFAGAGWHEREAHEMFGVGFTGFEDGTGLGLRPLLLPEGFEGRPLRKDFVLAARASKPWPGAKEPGEGEGSATRRAPSRRRLLPPGVPDAAWGPRGD</sequence>
<gene>
    <name evidence="4" type="ORF">SAMN05421879_10693</name>
</gene>
<dbReference type="InterPro" id="IPR001268">
    <property type="entry name" value="NADH_UbQ_OxRdtase_30kDa_su"/>
</dbReference>
<evidence type="ECO:0000313" key="4">
    <source>
        <dbReference type="EMBL" id="SOC55882.1"/>
    </source>
</evidence>
<keyword evidence="5" id="KW-1185">Reference proteome</keyword>
<dbReference type="AlphaFoldDB" id="A0A285VPA6"/>
<comment type="similarity">
    <text evidence="1">Belongs to the complex I 30 kDa subunit family.</text>
</comment>
<dbReference type="EMBL" id="OBQK01000006">
    <property type="protein sequence ID" value="SOC55882.1"/>
    <property type="molecule type" value="Genomic_DNA"/>
</dbReference>
<organism evidence="4 5">
    <name type="scientific">Ornithinimicrobium cerasi</name>
    <dbReference type="NCBI Taxonomy" id="2248773"/>
    <lineage>
        <taxon>Bacteria</taxon>
        <taxon>Bacillati</taxon>
        <taxon>Actinomycetota</taxon>
        <taxon>Actinomycetes</taxon>
        <taxon>Micrococcales</taxon>
        <taxon>Ornithinimicrobiaceae</taxon>
        <taxon>Ornithinimicrobium</taxon>
    </lineage>
</organism>
<dbReference type="PANTHER" id="PTHR10884:SF14">
    <property type="entry name" value="NADH DEHYDROGENASE [UBIQUINONE] IRON-SULFUR PROTEIN 3, MITOCHONDRIAL"/>
    <property type="match status" value="1"/>
</dbReference>
<protein>
    <submittedName>
        <fullName evidence="4">NADH-quinone oxidoreductase subunit C</fullName>
    </submittedName>
</protein>
<dbReference type="Gene3D" id="3.30.460.80">
    <property type="entry name" value="NADH:ubiquinone oxidoreductase, 30kDa subunit"/>
    <property type="match status" value="1"/>
</dbReference>
<accession>A0A285VPA6</accession>
<evidence type="ECO:0000259" key="3">
    <source>
        <dbReference type="Pfam" id="PF00329"/>
    </source>
</evidence>
<dbReference type="InterPro" id="IPR037232">
    <property type="entry name" value="NADH_quin_OxRdtase_su_C/D-like"/>
</dbReference>
<dbReference type="Proteomes" id="UP000219688">
    <property type="component" value="Unassembled WGS sequence"/>
</dbReference>
<feature type="domain" description="NADH:ubiquinone oxidoreductase 30kDa subunit" evidence="3">
    <location>
        <begin position="11"/>
        <end position="145"/>
    </location>
</feature>
<feature type="region of interest" description="Disordered" evidence="2">
    <location>
        <begin position="148"/>
        <end position="189"/>
    </location>
</feature>